<dbReference type="RefSeq" id="WP_284304509.1">
    <property type="nucleotide sequence ID" value="NZ_BSUO01000001.1"/>
</dbReference>
<gene>
    <name evidence="2" type="ORF">GCM10025883_29230</name>
</gene>
<accession>A0ABQ6IW15</accession>
<dbReference type="EMBL" id="BSUO01000001">
    <property type="protein sequence ID" value="GMA40878.1"/>
    <property type="molecule type" value="Genomic_DNA"/>
</dbReference>
<dbReference type="PRINTS" id="PR00050">
    <property type="entry name" value="COLDSHOCK"/>
</dbReference>
<comment type="caution">
    <text evidence="2">The sequence shown here is derived from an EMBL/GenBank/DDBJ whole genome shotgun (WGS) entry which is preliminary data.</text>
</comment>
<name>A0ABQ6IW15_9MICO</name>
<reference evidence="3" key="1">
    <citation type="journal article" date="2019" name="Int. J. Syst. Evol. Microbiol.">
        <title>The Global Catalogue of Microorganisms (GCM) 10K type strain sequencing project: providing services to taxonomists for standard genome sequencing and annotation.</title>
        <authorList>
            <consortium name="The Broad Institute Genomics Platform"/>
            <consortium name="The Broad Institute Genome Sequencing Center for Infectious Disease"/>
            <person name="Wu L."/>
            <person name="Ma J."/>
        </authorList>
    </citation>
    <scope>NUCLEOTIDE SEQUENCE [LARGE SCALE GENOMIC DNA]</scope>
    <source>
        <strain evidence="3">NBRC 113072</strain>
    </source>
</reference>
<dbReference type="SUPFAM" id="SSF50249">
    <property type="entry name" value="Nucleic acid-binding proteins"/>
    <property type="match status" value="1"/>
</dbReference>
<proteinExistence type="predicted"/>
<dbReference type="PANTHER" id="PTHR11544">
    <property type="entry name" value="COLD SHOCK DOMAIN CONTAINING PROTEINS"/>
    <property type="match status" value="1"/>
</dbReference>
<dbReference type="PROSITE" id="PS51857">
    <property type="entry name" value="CSD_2"/>
    <property type="match status" value="1"/>
</dbReference>
<dbReference type="InterPro" id="IPR011129">
    <property type="entry name" value="CSD"/>
</dbReference>
<dbReference type="InterPro" id="IPR050181">
    <property type="entry name" value="Cold_shock_domain"/>
</dbReference>
<dbReference type="Pfam" id="PF00313">
    <property type="entry name" value="CSD"/>
    <property type="match status" value="1"/>
</dbReference>
<evidence type="ECO:0000313" key="2">
    <source>
        <dbReference type="EMBL" id="GMA40878.1"/>
    </source>
</evidence>
<evidence type="ECO:0000259" key="1">
    <source>
        <dbReference type="PROSITE" id="PS51857"/>
    </source>
</evidence>
<evidence type="ECO:0000313" key="3">
    <source>
        <dbReference type="Proteomes" id="UP001157126"/>
    </source>
</evidence>
<sequence length="132" mass="14438">MPTGKVKFYDADKGFGFVHGDDGEDVFVPAGALPSGTTSLKPGTRLEYSVAQGRRGAQAMHVQVLERTPSVAEAQHAKHRRPADEMAVIVEDLIRLLDKASNDFRRGRYPERRDATKVASVLRAVADQFDGS</sequence>
<dbReference type="InterPro" id="IPR012340">
    <property type="entry name" value="NA-bd_OB-fold"/>
</dbReference>
<dbReference type="InterPro" id="IPR002059">
    <property type="entry name" value="CSP_DNA-bd"/>
</dbReference>
<keyword evidence="3" id="KW-1185">Reference proteome</keyword>
<organism evidence="2 3">
    <name type="scientific">Mobilicoccus caccae</name>
    <dbReference type="NCBI Taxonomy" id="1859295"/>
    <lineage>
        <taxon>Bacteria</taxon>
        <taxon>Bacillati</taxon>
        <taxon>Actinomycetota</taxon>
        <taxon>Actinomycetes</taxon>
        <taxon>Micrococcales</taxon>
        <taxon>Dermatophilaceae</taxon>
        <taxon>Mobilicoccus</taxon>
    </lineage>
</organism>
<dbReference type="SMART" id="SM00357">
    <property type="entry name" value="CSP"/>
    <property type="match status" value="1"/>
</dbReference>
<dbReference type="Gene3D" id="2.40.50.140">
    <property type="entry name" value="Nucleic acid-binding proteins"/>
    <property type="match status" value="1"/>
</dbReference>
<protein>
    <submittedName>
        <fullName evidence="2">Cold-shock protein</fullName>
    </submittedName>
</protein>
<dbReference type="Proteomes" id="UP001157126">
    <property type="component" value="Unassembled WGS sequence"/>
</dbReference>
<feature type="domain" description="CSD" evidence="1">
    <location>
        <begin position="1"/>
        <end position="64"/>
    </location>
</feature>